<sequence>MSSDLTNDNIYCYECFSFHSVALEIYYLIKKRDENRTLEIFDERIFPLHRGEVPEEYFTYDPTHKIIFKFMRTLCNAKKVEAYLVIISLVYIKRLLECANINLCPSNWKRIVFGAILLVVKFGSDVAVCNKHLCKVFEKMTVDNM</sequence>
<protein>
    <submittedName>
        <fullName evidence="2">Cyclin-Y-like protein 2</fullName>
    </submittedName>
</protein>
<dbReference type="PANTHER" id="PTHR14248">
    <property type="entry name" value="CYCLIN Y, ISOFORM A"/>
    <property type="match status" value="1"/>
</dbReference>
<evidence type="ECO:0000313" key="1">
    <source>
        <dbReference type="Proteomes" id="UP000504640"/>
    </source>
</evidence>
<gene>
    <name evidence="2" type="primary">LOC116537213</name>
</gene>
<organism evidence="1 2">
    <name type="scientific">Sapajus apella</name>
    <name type="common">Brown-capped capuchin</name>
    <name type="synonym">Cebus apella</name>
    <dbReference type="NCBI Taxonomy" id="9515"/>
    <lineage>
        <taxon>Eukaryota</taxon>
        <taxon>Metazoa</taxon>
        <taxon>Chordata</taxon>
        <taxon>Craniata</taxon>
        <taxon>Vertebrata</taxon>
        <taxon>Euteleostomi</taxon>
        <taxon>Mammalia</taxon>
        <taxon>Eutheria</taxon>
        <taxon>Euarchontoglires</taxon>
        <taxon>Primates</taxon>
        <taxon>Haplorrhini</taxon>
        <taxon>Platyrrhini</taxon>
        <taxon>Cebidae</taxon>
        <taxon>Cebinae</taxon>
        <taxon>Sapajus</taxon>
    </lineage>
</organism>
<name>A0A6J3GAY4_SAPAP</name>
<proteinExistence type="predicted"/>
<keyword evidence="1" id="KW-1185">Reference proteome</keyword>
<dbReference type="Proteomes" id="UP000504640">
    <property type="component" value="Unplaced"/>
</dbReference>
<dbReference type="RefSeq" id="XP_032115164.1">
    <property type="nucleotide sequence ID" value="XM_032259273.1"/>
</dbReference>
<reference evidence="2" key="1">
    <citation type="submission" date="2025-08" db="UniProtKB">
        <authorList>
            <consortium name="RefSeq"/>
        </authorList>
    </citation>
    <scope>IDENTIFICATION</scope>
    <source>
        <tissue evidence="2">Blood</tissue>
    </source>
</reference>
<dbReference type="AlphaFoldDB" id="A0A6J3GAY4"/>
<dbReference type="Gene3D" id="1.10.472.10">
    <property type="entry name" value="Cyclin-like"/>
    <property type="match status" value="1"/>
</dbReference>
<evidence type="ECO:0000313" key="2">
    <source>
        <dbReference type="RefSeq" id="XP_032115164.1"/>
    </source>
</evidence>
<dbReference type="GeneID" id="116537213"/>
<accession>A0A6J3GAY4</accession>